<dbReference type="InterPro" id="IPR001015">
    <property type="entry name" value="Ferrochelatase"/>
</dbReference>
<evidence type="ECO:0000256" key="3">
    <source>
        <dbReference type="ARBA" id="ARBA00022723"/>
    </source>
</evidence>
<dbReference type="InterPro" id="IPR033644">
    <property type="entry name" value="Ferrochelatase_C"/>
</dbReference>
<dbReference type="GO" id="GO:0006783">
    <property type="term" value="P:heme biosynthetic process"/>
    <property type="evidence" value="ECO:0007669"/>
    <property type="project" value="UniProtKB-UniRule"/>
</dbReference>
<dbReference type="PANTHER" id="PTHR11108">
    <property type="entry name" value="FERROCHELATASE"/>
    <property type="match status" value="1"/>
</dbReference>
<dbReference type="CDD" id="cd00419">
    <property type="entry name" value="Ferrochelatase_C"/>
    <property type="match status" value="1"/>
</dbReference>
<dbReference type="PROSITE" id="PS00534">
    <property type="entry name" value="FERROCHELATASE"/>
    <property type="match status" value="1"/>
</dbReference>
<feature type="binding site" evidence="9">
    <location>
        <position position="210"/>
    </location>
    <ligand>
        <name>Fe(2+)</name>
        <dbReference type="ChEBI" id="CHEBI:29033"/>
    </ligand>
</feature>
<accession>A0AAE9YPI6</accession>
<dbReference type="FunFam" id="3.40.50.1400:FF:000002">
    <property type="entry name" value="Ferrochelatase"/>
    <property type="match status" value="1"/>
</dbReference>
<proteinExistence type="inferred from homology"/>
<comment type="catalytic activity">
    <reaction evidence="9 10">
        <text>heme b + 2 H(+) = protoporphyrin IX + Fe(2+)</text>
        <dbReference type="Rhea" id="RHEA:22584"/>
        <dbReference type="ChEBI" id="CHEBI:15378"/>
        <dbReference type="ChEBI" id="CHEBI:29033"/>
        <dbReference type="ChEBI" id="CHEBI:57306"/>
        <dbReference type="ChEBI" id="CHEBI:60344"/>
        <dbReference type="EC" id="4.98.1.1"/>
    </reaction>
</comment>
<evidence type="ECO:0000313" key="11">
    <source>
        <dbReference type="EMBL" id="WDD98655.1"/>
    </source>
</evidence>
<evidence type="ECO:0000256" key="7">
    <source>
        <dbReference type="ARBA" id="ARBA00023244"/>
    </source>
</evidence>
<dbReference type="NCBIfam" id="TIGR00109">
    <property type="entry name" value="hemH"/>
    <property type="match status" value="1"/>
</dbReference>
<evidence type="ECO:0000256" key="4">
    <source>
        <dbReference type="ARBA" id="ARBA00023004"/>
    </source>
</evidence>
<comment type="similarity">
    <text evidence="1 9 10">Belongs to the ferrochelatase family.</text>
</comment>
<evidence type="ECO:0000256" key="2">
    <source>
        <dbReference type="ARBA" id="ARBA00022490"/>
    </source>
</evidence>
<evidence type="ECO:0000256" key="6">
    <source>
        <dbReference type="ARBA" id="ARBA00023239"/>
    </source>
</evidence>
<dbReference type="GO" id="GO:0046872">
    <property type="term" value="F:metal ion binding"/>
    <property type="evidence" value="ECO:0007669"/>
    <property type="project" value="UniProtKB-KW"/>
</dbReference>
<organism evidence="11 12">
    <name type="scientific">Thalassomonas actiniarum</name>
    <dbReference type="NCBI Taxonomy" id="485447"/>
    <lineage>
        <taxon>Bacteria</taxon>
        <taxon>Pseudomonadati</taxon>
        <taxon>Pseudomonadota</taxon>
        <taxon>Gammaproteobacteria</taxon>
        <taxon>Alteromonadales</taxon>
        <taxon>Colwelliaceae</taxon>
        <taxon>Thalassomonas</taxon>
    </lineage>
</organism>
<reference evidence="11 12" key="1">
    <citation type="journal article" date="2015" name="Genome Announc.">
        <title>Draft Genome Sequences of Marine Isolates of Thalassomonas viridans and Thalassomonas actiniarum.</title>
        <authorList>
            <person name="Olonade I."/>
            <person name="van Zyl L.J."/>
            <person name="Trindade M."/>
        </authorList>
    </citation>
    <scope>NUCLEOTIDE SEQUENCE [LARGE SCALE GENOMIC DNA]</scope>
    <source>
        <strain evidence="11 12">A5K-106</strain>
    </source>
</reference>
<dbReference type="HAMAP" id="MF_00323">
    <property type="entry name" value="Ferrochelatase"/>
    <property type="match status" value="1"/>
</dbReference>
<dbReference type="Proteomes" id="UP000032568">
    <property type="component" value="Chromosome"/>
</dbReference>
<reference evidence="11 12" key="2">
    <citation type="journal article" date="2022" name="Mar. Drugs">
        <title>Bioassay-Guided Fractionation Leads to the Detection of Cholic Acid Generated by the Rare Thalassomonas sp.</title>
        <authorList>
            <person name="Pheiffer F."/>
            <person name="Schneider Y.K."/>
            <person name="Hansen E.H."/>
            <person name="Andersen J.H."/>
            <person name="Isaksson J."/>
            <person name="Busche T."/>
            <person name="R C."/>
            <person name="Kalinowski J."/>
            <person name="Zyl L.V."/>
            <person name="Trindade M."/>
        </authorList>
    </citation>
    <scope>NUCLEOTIDE SEQUENCE [LARGE SCALE GENOMIC DNA]</scope>
    <source>
        <strain evidence="11 12">A5K-106</strain>
    </source>
</reference>
<keyword evidence="3 9" id="KW-0479">Metal-binding</keyword>
<dbReference type="KEGG" id="tact:SG35_025985"/>
<keyword evidence="2 9" id="KW-0963">Cytoplasm</keyword>
<keyword evidence="12" id="KW-1185">Reference proteome</keyword>
<comment type="pathway">
    <text evidence="9 10">Porphyrin-containing compound metabolism; protoheme biosynthesis; protoheme from protoporphyrin-IX: step 1/1.</text>
</comment>
<dbReference type="PANTHER" id="PTHR11108:SF1">
    <property type="entry name" value="FERROCHELATASE, MITOCHONDRIAL"/>
    <property type="match status" value="1"/>
</dbReference>
<evidence type="ECO:0000256" key="8">
    <source>
        <dbReference type="ARBA" id="ARBA00024536"/>
    </source>
</evidence>
<dbReference type="GO" id="GO:0004325">
    <property type="term" value="F:ferrochelatase activity"/>
    <property type="evidence" value="ECO:0007669"/>
    <property type="project" value="UniProtKB-UniRule"/>
</dbReference>
<keyword evidence="7 9" id="KW-0627">Porphyrin biosynthesis</keyword>
<dbReference type="Gene3D" id="3.40.50.1400">
    <property type="match status" value="2"/>
</dbReference>
<keyword evidence="4 9" id="KW-0408">Iron</keyword>
<protein>
    <recommendedName>
        <fullName evidence="9 10">Ferrochelatase</fullName>
        <ecNumber evidence="9 10">4.98.1.1</ecNumber>
    </recommendedName>
    <alternativeName>
        <fullName evidence="9">Heme synthase</fullName>
    </alternativeName>
    <alternativeName>
        <fullName evidence="9">Protoheme ferro-lyase</fullName>
    </alternativeName>
</protein>
<comment type="subcellular location">
    <subcellularLocation>
        <location evidence="9 10">Cytoplasm</location>
    </subcellularLocation>
</comment>
<evidence type="ECO:0000256" key="10">
    <source>
        <dbReference type="RuleBase" id="RU000607"/>
    </source>
</evidence>
<keyword evidence="5 9" id="KW-0350">Heme biosynthesis</keyword>
<dbReference type="Pfam" id="PF00762">
    <property type="entry name" value="Ferrochelatase"/>
    <property type="match status" value="1"/>
</dbReference>
<dbReference type="InterPro" id="IPR019772">
    <property type="entry name" value="Ferrochelatase_AS"/>
</dbReference>
<keyword evidence="6 9" id="KW-0456">Lyase</keyword>
<feature type="binding site" evidence="9">
    <location>
        <position position="291"/>
    </location>
    <ligand>
        <name>Fe(2+)</name>
        <dbReference type="ChEBI" id="CHEBI:29033"/>
    </ligand>
</feature>
<dbReference type="InterPro" id="IPR033659">
    <property type="entry name" value="Ferrochelatase_N"/>
</dbReference>
<dbReference type="EMBL" id="CP059735">
    <property type="protein sequence ID" value="WDD98655.1"/>
    <property type="molecule type" value="Genomic_DNA"/>
</dbReference>
<dbReference type="RefSeq" id="WP_044836185.1">
    <property type="nucleotide sequence ID" value="NZ_CP059735.1"/>
</dbReference>
<evidence type="ECO:0000256" key="5">
    <source>
        <dbReference type="ARBA" id="ARBA00023133"/>
    </source>
</evidence>
<dbReference type="SUPFAM" id="SSF53800">
    <property type="entry name" value="Chelatase"/>
    <property type="match status" value="1"/>
</dbReference>
<gene>
    <name evidence="9" type="primary">hemH</name>
    <name evidence="11" type="ORF">SG35_025985</name>
</gene>
<dbReference type="EC" id="4.98.1.1" evidence="9 10"/>
<dbReference type="AlphaFoldDB" id="A0AAE9YPI6"/>
<name>A0AAE9YPI6_9GAMM</name>
<evidence type="ECO:0000256" key="9">
    <source>
        <dbReference type="HAMAP-Rule" id="MF_00323"/>
    </source>
</evidence>
<dbReference type="CDD" id="cd03411">
    <property type="entry name" value="Ferrochelatase_N"/>
    <property type="match status" value="1"/>
</dbReference>
<comment type="catalytic activity">
    <reaction evidence="8">
        <text>Fe-coproporphyrin III + 2 H(+) = coproporphyrin III + Fe(2+)</text>
        <dbReference type="Rhea" id="RHEA:49572"/>
        <dbReference type="ChEBI" id="CHEBI:15378"/>
        <dbReference type="ChEBI" id="CHEBI:29033"/>
        <dbReference type="ChEBI" id="CHEBI:68438"/>
        <dbReference type="ChEBI" id="CHEBI:131725"/>
        <dbReference type="EC" id="4.99.1.9"/>
    </reaction>
    <physiologicalReaction direction="right-to-left" evidence="8">
        <dbReference type="Rhea" id="RHEA:49574"/>
    </physiologicalReaction>
</comment>
<comment type="function">
    <text evidence="9 10">Catalyzes the ferrous insertion into protoporphyrin IX.</text>
</comment>
<evidence type="ECO:0000256" key="1">
    <source>
        <dbReference type="ARBA" id="ARBA00007718"/>
    </source>
</evidence>
<evidence type="ECO:0000313" key="12">
    <source>
        <dbReference type="Proteomes" id="UP000032568"/>
    </source>
</evidence>
<sequence>MSRFTGAISNSQQKPRTGVLLTNLGSPDEPTAGALRRYLAEFLSDPRVVEIPRLVWLIILHGIILRVRPAKSAKLYKSIWTEQGAPLVVITQKQKDRVAAQLAGQYGDDVLVDFAMRYGNPSIASRLQKFQQAGVDNIVVLPLYPQYAGPTTGSTFDAVTKEVKRWRWIPSLHFLSSYHDNPKYIDALASTVREHIAAHGKPDKLVLSFHGMPKLFQQWGDPYYDFCAKTTQLLVENLDLAQEDYVMTFQSRFGKAEWLQPYTDATLEALPAKGNKHIAIISPAFSADCLETLEELESENREIFMEAGGEKYHYIKALNDRDDHVTMLTELVSPFIIKR</sequence>
<dbReference type="GO" id="GO:0005737">
    <property type="term" value="C:cytoplasm"/>
    <property type="evidence" value="ECO:0007669"/>
    <property type="project" value="UniProtKB-SubCell"/>
</dbReference>